<reference evidence="1 2" key="1">
    <citation type="journal article" date="2022" name="bioRxiv">
        <title>The genome of the oomycete Peronosclerospora sorghi, a cosmopolitan pathogen of maize and sorghum, is inflated with dispersed pseudogenes.</title>
        <authorList>
            <person name="Fletcher K."/>
            <person name="Martin F."/>
            <person name="Isakeit T."/>
            <person name="Cavanaugh K."/>
            <person name="Magill C."/>
            <person name="Michelmore R."/>
        </authorList>
    </citation>
    <scope>NUCLEOTIDE SEQUENCE [LARGE SCALE GENOMIC DNA]</scope>
    <source>
        <strain evidence="1">P6</strain>
    </source>
</reference>
<dbReference type="EMBL" id="CM047584">
    <property type="protein sequence ID" value="KAI9911433.1"/>
    <property type="molecule type" value="Genomic_DNA"/>
</dbReference>
<evidence type="ECO:0000313" key="1">
    <source>
        <dbReference type="EMBL" id="KAI9911433.1"/>
    </source>
</evidence>
<sequence length="218" mass="25247">MRAQFLFDTARGMSYLHQFELPILHRDMKGPNLLVERDFSIKISDFGLSRVKAQIQTDWQLWHCAMDGILKRHLRDCVNRPKVLGNLKYTEKADVFSFGIVVWEIFMGHCPYEGMTQIQVALGVLNNDLRPPFPRFIREGSEGNATSNRRPLLFRCQTCKVHFGDNDYYERLIKHPHASSASPRGNRCQAFGLFSLNVPIIISFRVISRESRHIKLVI</sequence>
<name>A0ACC0W0D7_9STRA</name>
<dbReference type="Proteomes" id="UP001163321">
    <property type="component" value="Chromosome 5"/>
</dbReference>
<organism evidence="1 2">
    <name type="scientific">Peronosclerospora sorghi</name>
    <dbReference type="NCBI Taxonomy" id="230839"/>
    <lineage>
        <taxon>Eukaryota</taxon>
        <taxon>Sar</taxon>
        <taxon>Stramenopiles</taxon>
        <taxon>Oomycota</taxon>
        <taxon>Peronosporomycetes</taxon>
        <taxon>Peronosporales</taxon>
        <taxon>Peronosporaceae</taxon>
        <taxon>Peronosclerospora</taxon>
    </lineage>
</organism>
<keyword evidence="2" id="KW-1185">Reference proteome</keyword>
<accession>A0ACC0W0D7</accession>
<protein>
    <submittedName>
        <fullName evidence="1">Uncharacterized protein</fullName>
    </submittedName>
</protein>
<comment type="caution">
    <text evidence="1">The sequence shown here is derived from an EMBL/GenBank/DDBJ whole genome shotgun (WGS) entry which is preliminary data.</text>
</comment>
<evidence type="ECO:0000313" key="2">
    <source>
        <dbReference type="Proteomes" id="UP001163321"/>
    </source>
</evidence>
<proteinExistence type="predicted"/>
<gene>
    <name evidence="1" type="ORF">PsorP6_008904</name>
</gene>